<dbReference type="Proteomes" id="UP001321249">
    <property type="component" value="Unassembled WGS sequence"/>
</dbReference>
<keyword evidence="1" id="KW-1133">Transmembrane helix</keyword>
<evidence type="ECO:0000313" key="4">
    <source>
        <dbReference type="Proteomes" id="UP001219901"/>
    </source>
</evidence>
<keyword evidence="1" id="KW-0472">Membrane</keyword>
<dbReference type="Proteomes" id="UP001219901">
    <property type="component" value="Chromosome"/>
</dbReference>
<evidence type="ECO:0000313" key="5">
    <source>
        <dbReference type="Proteomes" id="UP001321249"/>
    </source>
</evidence>
<reference evidence="3" key="2">
    <citation type="journal article" date="2023" name="Nat. Commun.">
        <title>Cultivation of marine bacteria of the SAR202 clade.</title>
        <authorList>
            <person name="Lim Y."/>
            <person name="Seo J.H."/>
            <person name="Giovannoni S.J."/>
            <person name="Kang I."/>
            <person name="Cho J.C."/>
        </authorList>
    </citation>
    <scope>NUCLEOTIDE SEQUENCE</scope>
    <source>
        <strain evidence="3">JH1073</strain>
    </source>
</reference>
<feature type="transmembrane region" description="Helical" evidence="1">
    <location>
        <begin position="58"/>
        <end position="77"/>
    </location>
</feature>
<protein>
    <submittedName>
        <fullName evidence="3">Uncharacterized protein</fullName>
    </submittedName>
</protein>
<sequence>MLDSFLQAILQRLAVVWRVFGSPRIAGDEKAVSSVKSAWANKDVAKKRTTSITARTRNIIIGSSGLVAAALLIWFVMSTFGGDGDENESVNGGFPTPTPFAGPEFLTEVQALSFAVAAARDAGLVSQNFEHIARRIQFGEYAEAIGELDRAERGFLETPPETEIWAFGFAGDVALELDNGERVEYDNLTIVVDALTGKVYRVEAFYGEYESEARAPVWLRPPMPTPVPRVQPSN</sequence>
<accession>A0AAJ6CS80</accession>
<name>A0AAJ6CS80_9CHLR</name>
<dbReference type="AlphaFoldDB" id="A0AAJ6CS80"/>
<proteinExistence type="predicted"/>
<evidence type="ECO:0000256" key="1">
    <source>
        <dbReference type="SAM" id="Phobius"/>
    </source>
</evidence>
<keyword evidence="1" id="KW-0812">Transmembrane</keyword>
<reference evidence="4" key="3">
    <citation type="submission" date="2023-06" db="EMBL/GenBank/DDBJ databases">
        <title>Pangenomics reveal diversification of enzyme families and niche specialization in globally abundant SAR202 bacteria.</title>
        <authorList>
            <person name="Saw J.H.W."/>
        </authorList>
    </citation>
    <scope>NUCLEOTIDE SEQUENCE [LARGE SCALE GENOMIC DNA]</scope>
    <source>
        <strain evidence="4">JH1073</strain>
    </source>
</reference>
<organism evidence="3 4">
    <name type="scientific">Candidatus Lucifugimonas marina</name>
    <dbReference type="NCBI Taxonomy" id="3038979"/>
    <lineage>
        <taxon>Bacteria</taxon>
        <taxon>Bacillati</taxon>
        <taxon>Chloroflexota</taxon>
        <taxon>Dehalococcoidia</taxon>
        <taxon>SAR202 cluster</taxon>
        <taxon>Candidatus Lucifugimonadales</taxon>
        <taxon>Candidatus Lucifugimonadaceae</taxon>
        <taxon>Candidatus Lucifugimonas</taxon>
    </lineage>
</organism>
<gene>
    <name evidence="2" type="ORF">GKO46_10970</name>
    <name evidence="3" type="ORF">GKO48_10570</name>
</gene>
<reference evidence="4 5" key="1">
    <citation type="submission" date="2019-11" db="EMBL/GenBank/DDBJ databases">
        <authorList>
            <person name="Cho J.-C."/>
        </authorList>
    </citation>
    <scope>NUCLEOTIDE SEQUENCE [LARGE SCALE GENOMIC DNA]</scope>
    <source>
        <strain evidence="3 4">JH1073</strain>
        <strain evidence="2 5">JH702</strain>
    </source>
</reference>
<dbReference type="RefSeq" id="WP_342826092.1">
    <property type="nucleotide sequence ID" value="NZ_CP046146.1"/>
</dbReference>
<evidence type="ECO:0000313" key="3">
    <source>
        <dbReference type="EMBL" id="WFG40041.1"/>
    </source>
</evidence>
<dbReference type="EMBL" id="CP046147">
    <property type="protein sequence ID" value="WFG40041.1"/>
    <property type="molecule type" value="Genomic_DNA"/>
</dbReference>
<keyword evidence="4" id="KW-1185">Reference proteome</keyword>
<evidence type="ECO:0000313" key="2">
    <source>
        <dbReference type="EMBL" id="MDG0867587.1"/>
    </source>
</evidence>
<dbReference type="EMBL" id="WMBE01000003">
    <property type="protein sequence ID" value="MDG0867587.1"/>
    <property type="molecule type" value="Genomic_DNA"/>
</dbReference>